<evidence type="ECO:0000313" key="2">
    <source>
        <dbReference type="EMBL" id="GKV07909.1"/>
    </source>
</evidence>
<keyword evidence="1" id="KW-1133">Transmembrane helix</keyword>
<evidence type="ECO:0000313" key="3">
    <source>
        <dbReference type="Proteomes" id="UP001054252"/>
    </source>
</evidence>
<keyword evidence="1" id="KW-0472">Membrane</keyword>
<organism evidence="2 3">
    <name type="scientific">Rubroshorea leprosula</name>
    <dbReference type="NCBI Taxonomy" id="152421"/>
    <lineage>
        <taxon>Eukaryota</taxon>
        <taxon>Viridiplantae</taxon>
        <taxon>Streptophyta</taxon>
        <taxon>Embryophyta</taxon>
        <taxon>Tracheophyta</taxon>
        <taxon>Spermatophyta</taxon>
        <taxon>Magnoliopsida</taxon>
        <taxon>eudicotyledons</taxon>
        <taxon>Gunneridae</taxon>
        <taxon>Pentapetalae</taxon>
        <taxon>rosids</taxon>
        <taxon>malvids</taxon>
        <taxon>Malvales</taxon>
        <taxon>Dipterocarpaceae</taxon>
        <taxon>Rubroshorea</taxon>
    </lineage>
</organism>
<accession>A0AAV5IZZ1</accession>
<keyword evidence="1" id="KW-0812">Transmembrane</keyword>
<feature type="transmembrane region" description="Helical" evidence="1">
    <location>
        <begin position="37"/>
        <end position="56"/>
    </location>
</feature>
<comment type="caution">
    <text evidence="2">The sequence shown here is derived from an EMBL/GenBank/DDBJ whole genome shotgun (WGS) entry which is preliminary data.</text>
</comment>
<evidence type="ECO:0000256" key="1">
    <source>
        <dbReference type="SAM" id="Phobius"/>
    </source>
</evidence>
<dbReference type="EMBL" id="BPVZ01000028">
    <property type="protein sequence ID" value="GKV07909.1"/>
    <property type="molecule type" value="Genomic_DNA"/>
</dbReference>
<sequence>MAALCIHNQVHRLPLQIHRLKSNPKKLMMMMMTISRYFSNSILINPVRIISAAIAIPQ</sequence>
<dbReference type="Proteomes" id="UP001054252">
    <property type="component" value="Unassembled WGS sequence"/>
</dbReference>
<gene>
    <name evidence="2" type="ORF">SLEP1_g19611</name>
</gene>
<dbReference type="AlphaFoldDB" id="A0AAV5IZZ1"/>
<name>A0AAV5IZZ1_9ROSI</name>
<protein>
    <submittedName>
        <fullName evidence="2">Uncharacterized protein</fullName>
    </submittedName>
</protein>
<proteinExistence type="predicted"/>
<reference evidence="2 3" key="1">
    <citation type="journal article" date="2021" name="Commun. Biol.">
        <title>The genome of Shorea leprosula (Dipterocarpaceae) highlights the ecological relevance of drought in aseasonal tropical rainforests.</title>
        <authorList>
            <person name="Ng K.K.S."/>
            <person name="Kobayashi M.J."/>
            <person name="Fawcett J.A."/>
            <person name="Hatakeyama M."/>
            <person name="Paape T."/>
            <person name="Ng C.H."/>
            <person name="Ang C.C."/>
            <person name="Tnah L.H."/>
            <person name="Lee C.T."/>
            <person name="Nishiyama T."/>
            <person name="Sese J."/>
            <person name="O'Brien M.J."/>
            <person name="Copetti D."/>
            <person name="Mohd Noor M.I."/>
            <person name="Ong R.C."/>
            <person name="Putra M."/>
            <person name="Sireger I.Z."/>
            <person name="Indrioko S."/>
            <person name="Kosugi Y."/>
            <person name="Izuno A."/>
            <person name="Isagi Y."/>
            <person name="Lee S.L."/>
            <person name="Shimizu K.K."/>
        </authorList>
    </citation>
    <scope>NUCLEOTIDE SEQUENCE [LARGE SCALE GENOMIC DNA]</scope>
    <source>
        <strain evidence="2">214</strain>
    </source>
</reference>
<keyword evidence="3" id="KW-1185">Reference proteome</keyword>